<name>G8BYJ6_TETPH</name>
<dbReference type="EMBL" id="HE612865">
    <property type="protein sequence ID" value="CCE64938.1"/>
    <property type="molecule type" value="Genomic_DNA"/>
</dbReference>
<dbReference type="InterPro" id="IPR000719">
    <property type="entry name" value="Prot_kinase_dom"/>
</dbReference>
<dbReference type="SMART" id="SM00220">
    <property type="entry name" value="S_TKc"/>
    <property type="match status" value="1"/>
</dbReference>
<dbReference type="PROSITE" id="PS00108">
    <property type="entry name" value="PROTEIN_KINASE_ST"/>
    <property type="match status" value="1"/>
</dbReference>
<gene>
    <name evidence="2" type="primary">TPHA0J01160</name>
    <name evidence="2" type="ordered locus">TPHA_0J01160</name>
</gene>
<feature type="domain" description="Protein kinase" evidence="1">
    <location>
        <begin position="94"/>
        <end position="430"/>
    </location>
</feature>
<evidence type="ECO:0000259" key="1">
    <source>
        <dbReference type="PROSITE" id="PS50011"/>
    </source>
</evidence>
<dbReference type="Pfam" id="PF00069">
    <property type="entry name" value="Pkinase"/>
    <property type="match status" value="1"/>
</dbReference>
<dbReference type="GO" id="GO:0044773">
    <property type="term" value="P:mitotic DNA damage checkpoint signaling"/>
    <property type="evidence" value="ECO:0007669"/>
    <property type="project" value="TreeGrafter"/>
</dbReference>
<evidence type="ECO:0000313" key="2">
    <source>
        <dbReference type="EMBL" id="CCE64938.1"/>
    </source>
</evidence>
<dbReference type="eggNOG" id="ENOG502RW7G">
    <property type="taxonomic scope" value="Eukaryota"/>
</dbReference>
<dbReference type="GO" id="GO:0005524">
    <property type="term" value="F:ATP binding"/>
    <property type="evidence" value="ECO:0007669"/>
    <property type="project" value="InterPro"/>
</dbReference>
<dbReference type="PANTHER" id="PTHR44167:SF24">
    <property type="entry name" value="SERINE_THREONINE-PROTEIN KINASE CHK2"/>
    <property type="match status" value="1"/>
</dbReference>
<dbReference type="RefSeq" id="XP_003687372.1">
    <property type="nucleotide sequence ID" value="XM_003687324.1"/>
</dbReference>
<dbReference type="HOGENOM" id="CLU_050275_0_0_1"/>
<dbReference type="GO" id="GO:0005634">
    <property type="term" value="C:nucleus"/>
    <property type="evidence" value="ECO:0007669"/>
    <property type="project" value="TreeGrafter"/>
</dbReference>
<dbReference type="InterPro" id="IPR008271">
    <property type="entry name" value="Ser/Thr_kinase_AS"/>
</dbReference>
<dbReference type="KEGG" id="tpf:TPHA_0J01160"/>
<dbReference type="PROSITE" id="PS50011">
    <property type="entry name" value="PROTEIN_KINASE_DOM"/>
    <property type="match status" value="1"/>
</dbReference>
<dbReference type="GO" id="GO:0004674">
    <property type="term" value="F:protein serine/threonine kinase activity"/>
    <property type="evidence" value="ECO:0007669"/>
    <property type="project" value="TreeGrafter"/>
</dbReference>
<reference evidence="2 3" key="1">
    <citation type="journal article" date="2011" name="Proc. Natl. Acad. Sci. U.S.A.">
        <title>Evolutionary erosion of yeast sex chromosomes by mating-type switching accidents.</title>
        <authorList>
            <person name="Gordon J.L."/>
            <person name="Armisen D."/>
            <person name="Proux-Wera E."/>
            <person name="Oheigeartaigh S.S."/>
            <person name="Byrne K.P."/>
            <person name="Wolfe K.H."/>
        </authorList>
    </citation>
    <scope>NUCLEOTIDE SEQUENCE [LARGE SCALE GENOMIC DNA]</scope>
    <source>
        <strain evidence="3">ATCC 24235 / CBS 4417 / NBRC 1672 / NRRL Y-8282 / UCD 70-5</strain>
    </source>
</reference>
<sequence length="430" mass="49194">MYTYTMPLDQHSLCTWSLMPPSRPPPRNPVRPEMEQYSSSCCLNNDIDLIVNKPSVSSLSPLQNNVAILSSNAFYNPSTSIVPPDLDFFTNRQLRLRKVIGKGAISYVYSIASNDTVVLKFPTGRKKYNIIINEFLLLKYLSDPSAPRNNHIIQTLGVTYLTKTNFKNFRNGELVPAIALHRCTMDLQNYYVELNGKLDYAAAPNGNGLKRCKAAWWRILEHALQALAFLKMKKILHTDIKTANVLVDIADNGPIFYISDFTSAVLLDQEQGALEIEHSIFTTLEYCSPELLLKFRAHNSNKSAPVPEDKHDSVGWESYYRRDFYSLGLCLLAFIVNNEPYKKIKDLKFHAAQNITSSFESNQWLLNIILQNTPIKFNIQYDSHLSNNKQFETFWQQELDLLKKILQNKISLEDCITLVKRYDSDMGKAT</sequence>
<dbReference type="InterPro" id="IPR011009">
    <property type="entry name" value="Kinase-like_dom_sf"/>
</dbReference>
<accession>G8BYJ6</accession>
<dbReference type="OMA" id="TSAFHIN"/>
<proteinExistence type="predicted"/>
<dbReference type="OrthoDB" id="1668230at2759"/>
<dbReference type="Proteomes" id="UP000005666">
    <property type="component" value="Chromosome 10"/>
</dbReference>
<protein>
    <recommendedName>
        <fullName evidence="1">Protein kinase domain-containing protein</fullName>
    </recommendedName>
</protein>
<evidence type="ECO:0000313" key="3">
    <source>
        <dbReference type="Proteomes" id="UP000005666"/>
    </source>
</evidence>
<dbReference type="Gene3D" id="1.10.510.10">
    <property type="entry name" value="Transferase(Phosphotransferase) domain 1"/>
    <property type="match status" value="1"/>
</dbReference>
<organism evidence="2 3">
    <name type="scientific">Tetrapisispora phaffii (strain ATCC 24235 / CBS 4417 / NBRC 1672 / NRRL Y-8282 / UCD 70-5)</name>
    <name type="common">Yeast</name>
    <name type="synonym">Fabospora phaffii</name>
    <dbReference type="NCBI Taxonomy" id="1071381"/>
    <lineage>
        <taxon>Eukaryota</taxon>
        <taxon>Fungi</taxon>
        <taxon>Dikarya</taxon>
        <taxon>Ascomycota</taxon>
        <taxon>Saccharomycotina</taxon>
        <taxon>Saccharomycetes</taxon>
        <taxon>Saccharomycetales</taxon>
        <taxon>Saccharomycetaceae</taxon>
        <taxon>Tetrapisispora</taxon>
    </lineage>
</organism>
<dbReference type="GeneID" id="11533201"/>
<dbReference type="PANTHER" id="PTHR44167">
    <property type="entry name" value="OVARIAN-SPECIFIC SERINE/THREONINE-PROTEIN KINASE LOK-RELATED"/>
    <property type="match status" value="1"/>
</dbReference>
<dbReference type="SUPFAM" id="SSF56112">
    <property type="entry name" value="Protein kinase-like (PK-like)"/>
    <property type="match status" value="1"/>
</dbReference>
<keyword evidence="3" id="KW-1185">Reference proteome</keyword>
<dbReference type="AlphaFoldDB" id="G8BYJ6"/>